<evidence type="ECO:0000313" key="2">
    <source>
        <dbReference type="Proteomes" id="UP000735302"/>
    </source>
</evidence>
<sequence length="165" mass="18666">MSTSRHREAAGRSRATRRGHLYRLQGSGASPLRIRNLPRSDAVQIFRARAKHTLLLADRERHNWSVAIAYCLCGEQEETVQHVLSECPSRWPDKPVYEVLWCGDQVVMSTAVNYAGVPPKSHAVKAETRLRRFMSEKKRLASTSPRSTATSKLRGCFLLKYMGIS</sequence>
<keyword evidence="2" id="KW-1185">Reference proteome</keyword>
<organism evidence="1 2">
    <name type="scientific">Plakobranchus ocellatus</name>
    <dbReference type="NCBI Taxonomy" id="259542"/>
    <lineage>
        <taxon>Eukaryota</taxon>
        <taxon>Metazoa</taxon>
        <taxon>Spiralia</taxon>
        <taxon>Lophotrochozoa</taxon>
        <taxon>Mollusca</taxon>
        <taxon>Gastropoda</taxon>
        <taxon>Heterobranchia</taxon>
        <taxon>Euthyneura</taxon>
        <taxon>Panpulmonata</taxon>
        <taxon>Sacoglossa</taxon>
        <taxon>Placobranchoidea</taxon>
        <taxon>Plakobranchidae</taxon>
        <taxon>Plakobranchus</taxon>
    </lineage>
</organism>
<protein>
    <recommendedName>
        <fullName evidence="3">Reverse transcriptase zinc-binding domain-containing protein</fullName>
    </recommendedName>
</protein>
<accession>A0AAV3Z7T9</accession>
<dbReference type="AlphaFoldDB" id="A0AAV3Z7T9"/>
<reference evidence="1 2" key="1">
    <citation type="journal article" date="2021" name="Elife">
        <title>Chloroplast acquisition without the gene transfer in kleptoplastic sea slugs, Plakobranchus ocellatus.</title>
        <authorList>
            <person name="Maeda T."/>
            <person name="Takahashi S."/>
            <person name="Yoshida T."/>
            <person name="Shimamura S."/>
            <person name="Takaki Y."/>
            <person name="Nagai Y."/>
            <person name="Toyoda A."/>
            <person name="Suzuki Y."/>
            <person name="Arimoto A."/>
            <person name="Ishii H."/>
            <person name="Satoh N."/>
            <person name="Nishiyama T."/>
            <person name="Hasebe M."/>
            <person name="Maruyama T."/>
            <person name="Minagawa J."/>
            <person name="Obokata J."/>
            <person name="Shigenobu S."/>
        </authorList>
    </citation>
    <scope>NUCLEOTIDE SEQUENCE [LARGE SCALE GENOMIC DNA]</scope>
</reference>
<dbReference type="Proteomes" id="UP000735302">
    <property type="component" value="Unassembled WGS sequence"/>
</dbReference>
<evidence type="ECO:0000313" key="1">
    <source>
        <dbReference type="EMBL" id="GFN90797.1"/>
    </source>
</evidence>
<gene>
    <name evidence="1" type="ORF">PoB_001730300</name>
</gene>
<name>A0AAV3Z7T9_9GAST</name>
<comment type="caution">
    <text evidence="1">The sequence shown here is derived from an EMBL/GenBank/DDBJ whole genome shotgun (WGS) entry which is preliminary data.</text>
</comment>
<proteinExistence type="predicted"/>
<dbReference type="EMBL" id="BLXT01002061">
    <property type="protein sequence ID" value="GFN90797.1"/>
    <property type="molecule type" value="Genomic_DNA"/>
</dbReference>
<evidence type="ECO:0008006" key="3">
    <source>
        <dbReference type="Google" id="ProtNLM"/>
    </source>
</evidence>